<sequence length="140" mass="15723">MDLILIIILACIGALLGFGIGLLVPGASVSLVVLTSCSFAAIGLAAAYVLLMMAKSHSMKARRATSVPARKPRPPQTRRRFEERLRRFVDQTGVTGVRRHEQHNSTMPFWTSVTQFARTPPRSSLSIRQFLWNIRRILRH</sequence>
<accession>A0ABX5XW78</accession>
<reference evidence="2 3" key="1">
    <citation type="submission" date="2019-02" db="EMBL/GenBank/DDBJ databases">
        <title>Deep-cultivation of Planctomycetes and their phenomic and genomic characterization uncovers novel biology.</title>
        <authorList>
            <person name="Wiegand S."/>
            <person name="Jogler M."/>
            <person name="Boedeker C."/>
            <person name="Pinto D."/>
            <person name="Vollmers J."/>
            <person name="Rivas-Marin E."/>
            <person name="Kohn T."/>
            <person name="Peeters S.H."/>
            <person name="Heuer A."/>
            <person name="Rast P."/>
            <person name="Oberbeckmann S."/>
            <person name="Bunk B."/>
            <person name="Jeske O."/>
            <person name="Meyerdierks A."/>
            <person name="Storesund J.E."/>
            <person name="Kallscheuer N."/>
            <person name="Luecker S."/>
            <person name="Lage O.M."/>
            <person name="Pohl T."/>
            <person name="Merkel B.J."/>
            <person name="Hornburger P."/>
            <person name="Mueller R.-W."/>
            <person name="Bruemmer F."/>
            <person name="Labrenz M."/>
            <person name="Spormann A.M."/>
            <person name="Op den Camp H."/>
            <person name="Overmann J."/>
            <person name="Amann R."/>
            <person name="Jetten M.S.M."/>
            <person name="Mascher T."/>
            <person name="Medema M.H."/>
            <person name="Devos D.P."/>
            <person name="Kaster A.-K."/>
            <person name="Ovreas L."/>
            <person name="Rohde M."/>
            <person name="Galperin M.Y."/>
            <person name="Jogler C."/>
        </authorList>
    </citation>
    <scope>NUCLEOTIDE SEQUENCE [LARGE SCALE GENOMIC DNA]</scope>
    <source>
        <strain evidence="2 3">TBK1r</strain>
    </source>
</reference>
<dbReference type="RefSeq" id="WP_145217197.1">
    <property type="nucleotide sequence ID" value="NZ_CP036432.1"/>
</dbReference>
<dbReference type="Proteomes" id="UP000318081">
    <property type="component" value="Chromosome"/>
</dbReference>
<evidence type="ECO:0000313" key="3">
    <source>
        <dbReference type="Proteomes" id="UP000318081"/>
    </source>
</evidence>
<organism evidence="2 3">
    <name type="scientific">Stieleria magnilauensis</name>
    <dbReference type="NCBI Taxonomy" id="2527963"/>
    <lineage>
        <taxon>Bacteria</taxon>
        <taxon>Pseudomonadati</taxon>
        <taxon>Planctomycetota</taxon>
        <taxon>Planctomycetia</taxon>
        <taxon>Pirellulales</taxon>
        <taxon>Pirellulaceae</taxon>
        <taxon>Stieleria</taxon>
    </lineage>
</organism>
<dbReference type="EMBL" id="CP036432">
    <property type="protein sequence ID" value="QDV86283.1"/>
    <property type="molecule type" value="Genomic_DNA"/>
</dbReference>
<keyword evidence="1" id="KW-1133">Transmembrane helix</keyword>
<gene>
    <name evidence="2" type="ORF">TBK1r_53020</name>
</gene>
<evidence type="ECO:0000256" key="1">
    <source>
        <dbReference type="SAM" id="Phobius"/>
    </source>
</evidence>
<proteinExistence type="predicted"/>
<protein>
    <submittedName>
        <fullName evidence="2">Uncharacterized protein</fullName>
    </submittedName>
</protein>
<keyword evidence="1" id="KW-0812">Transmembrane</keyword>
<keyword evidence="3" id="KW-1185">Reference proteome</keyword>
<feature type="transmembrane region" description="Helical" evidence="1">
    <location>
        <begin position="31"/>
        <end position="53"/>
    </location>
</feature>
<evidence type="ECO:0000313" key="2">
    <source>
        <dbReference type="EMBL" id="QDV86283.1"/>
    </source>
</evidence>
<keyword evidence="1" id="KW-0472">Membrane</keyword>
<name>A0ABX5XW78_9BACT</name>